<accession>A0A5C6ABG5</accession>
<dbReference type="Proteomes" id="UP000317421">
    <property type="component" value="Unassembled WGS sequence"/>
</dbReference>
<organism evidence="1 2">
    <name type="scientific">Botrimarina colliarenosi</name>
    <dbReference type="NCBI Taxonomy" id="2528001"/>
    <lineage>
        <taxon>Bacteria</taxon>
        <taxon>Pseudomonadati</taxon>
        <taxon>Planctomycetota</taxon>
        <taxon>Planctomycetia</taxon>
        <taxon>Pirellulales</taxon>
        <taxon>Lacipirellulaceae</taxon>
        <taxon>Botrimarina</taxon>
    </lineage>
</organism>
<dbReference type="RefSeq" id="WP_146445152.1">
    <property type="nucleotide sequence ID" value="NZ_SJPR01000003.1"/>
</dbReference>
<protein>
    <submittedName>
        <fullName evidence="1">Uncharacterized protein</fullName>
    </submittedName>
</protein>
<reference evidence="1 2" key="1">
    <citation type="submission" date="2019-02" db="EMBL/GenBank/DDBJ databases">
        <title>Deep-cultivation of Planctomycetes and their phenomic and genomic characterization uncovers novel biology.</title>
        <authorList>
            <person name="Wiegand S."/>
            <person name="Jogler M."/>
            <person name="Boedeker C."/>
            <person name="Pinto D."/>
            <person name="Vollmers J."/>
            <person name="Rivas-Marin E."/>
            <person name="Kohn T."/>
            <person name="Peeters S.H."/>
            <person name="Heuer A."/>
            <person name="Rast P."/>
            <person name="Oberbeckmann S."/>
            <person name="Bunk B."/>
            <person name="Jeske O."/>
            <person name="Meyerdierks A."/>
            <person name="Storesund J.E."/>
            <person name="Kallscheuer N."/>
            <person name="Luecker S."/>
            <person name="Lage O.M."/>
            <person name="Pohl T."/>
            <person name="Merkel B.J."/>
            <person name="Hornburger P."/>
            <person name="Mueller R.-W."/>
            <person name="Bruemmer F."/>
            <person name="Labrenz M."/>
            <person name="Spormann A.M."/>
            <person name="Op Den Camp H."/>
            <person name="Overmann J."/>
            <person name="Amann R."/>
            <person name="Jetten M.S.M."/>
            <person name="Mascher T."/>
            <person name="Medema M.H."/>
            <person name="Devos D.P."/>
            <person name="Kaster A.-K."/>
            <person name="Ovreas L."/>
            <person name="Rohde M."/>
            <person name="Galperin M.Y."/>
            <person name="Jogler C."/>
        </authorList>
    </citation>
    <scope>NUCLEOTIDE SEQUENCE [LARGE SCALE GENOMIC DNA]</scope>
    <source>
        <strain evidence="1 2">Pla108</strain>
    </source>
</reference>
<proteinExistence type="predicted"/>
<sequence length="85" mass="9787">MRASVKYFENHEPITDDVRRIDYLPSPDEIADACASIRNQWTLSEKRRRYVGELMPDEPDSAWRPPVIDTSHFRLVSARGVDAGI</sequence>
<keyword evidence="2" id="KW-1185">Reference proteome</keyword>
<dbReference type="AlphaFoldDB" id="A0A5C6ABG5"/>
<evidence type="ECO:0000313" key="1">
    <source>
        <dbReference type="EMBL" id="TWT96628.1"/>
    </source>
</evidence>
<comment type="caution">
    <text evidence="1">The sequence shown here is derived from an EMBL/GenBank/DDBJ whole genome shotgun (WGS) entry which is preliminary data.</text>
</comment>
<evidence type="ECO:0000313" key="2">
    <source>
        <dbReference type="Proteomes" id="UP000317421"/>
    </source>
</evidence>
<gene>
    <name evidence="1" type="ORF">Pla108_23970</name>
</gene>
<dbReference type="OrthoDB" id="290857at2"/>
<dbReference type="EMBL" id="SJPR01000003">
    <property type="protein sequence ID" value="TWT96628.1"/>
    <property type="molecule type" value="Genomic_DNA"/>
</dbReference>
<name>A0A5C6ABG5_9BACT</name>